<accession>A0A916QX25</accession>
<reference evidence="4" key="1">
    <citation type="journal article" date="2014" name="Int. J. Syst. Evol. Microbiol.">
        <title>Complete genome sequence of Corynebacterium casei LMG S-19264T (=DSM 44701T), isolated from a smear-ripened cheese.</title>
        <authorList>
            <consortium name="US DOE Joint Genome Institute (JGI-PGF)"/>
            <person name="Walter F."/>
            <person name="Albersmeier A."/>
            <person name="Kalinowski J."/>
            <person name="Ruckert C."/>
        </authorList>
    </citation>
    <scope>NUCLEOTIDE SEQUENCE</scope>
    <source>
        <strain evidence="4">CGMCC 1.15880</strain>
    </source>
</reference>
<dbReference type="Gene3D" id="3.30.750.24">
    <property type="entry name" value="STAS domain"/>
    <property type="match status" value="1"/>
</dbReference>
<gene>
    <name evidence="4" type="ORF">GCM10011498_16270</name>
</gene>
<dbReference type="InterPro" id="IPR002645">
    <property type="entry name" value="STAS_dom"/>
</dbReference>
<organism evidence="4 5">
    <name type="scientific">Neptunicoccus cionae</name>
    <dbReference type="NCBI Taxonomy" id="2035344"/>
    <lineage>
        <taxon>Bacteria</taxon>
        <taxon>Pseudomonadati</taxon>
        <taxon>Pseudomonadota</taxon>
        <taxon>Alphaproteobacteria</taxon>
        <taxon>Rhodobacterales</taxon>
        <taxon>Paracoccaceae</taxon>
        <taxon>Neptunicoccus</taxon>
    </lineage>
</organism>
<keyword evidence="5" id="KW-1185">Reference proteome</keyword>
<dbReference type="RefSeq" id="WP_188673177.1">
    <property type="nucleotide sequence ID" value="NZ_BMKA01000002.1"/>
</dbReference>
<dbReference type="PROSITE" id="PS50801">
    <property type="entry name" value="STAS"/>
    <property type="match status" value="1"/>
</dbReference>
<dbReference type="InterPro" id="IPR036513">
    <property type="entry name" value="STAS_dom_sf"/>
</dbReference>
<reference evidence="4" key="2">
    <citation type="submission" date="2020-09" db="EMBL/GenBank/DDBJ databases">
        <authorList>
            <person name="Sun Q."/>
            <person name="Zhou Y."/>
        </authorList>
    </citation>
    <scope>NUCLEOTIDE SEQUENCE</scope>
    <source>
        <strain evidence="4">CGMCC 1.15880</strain>
    </source>
</reference>
<evidence type="ECO:0000313" key="5">
    <source>
        <dbReference type="Proteomes" id="UP000628017"/>
    </source>
</evidence>
<evidence type="ECO:0000256" key="1">
    <source>
        <dbReference type="ARBA" id="ARBA00009013"/>
    </source>
</evidence>
<protein>
    <recommendedName>
        <fullName evidence="2">Anti-sigma factor antagonist</fullName>
    </recommendedName>
</protein>
<comment type="similarity">
    <text evidence="1 2">Belongs to the anti-sigma-factor antagonist family.</text>
</comment>
<feature type="domain" description="STAS" evidence="3">
    <location>
        <begin position="1"/>
        <end position="110"/>
    </location>
</feature>
<dbReference type="NCBIfam" id="TIGR00377">
    <property type="entry name" value="ant_ant_sig"/>
    <property type="match status" value="1"/>
</dbReference>
<dbReference type="Pfam" id="PF01740">
    <property type="entry name" value="STAS"/>
    <property type="match status" value="1"/>
</dbReference>
<evidence type="ECO:0000259" key="3">
    <source>
        <dbReference type="PROSITE" id="PS50801"/>
    </source>
</evidence>
<dbReference type="SUPFAM" id="SSF52091">
    <property type="entry name" value="SpoIIaa-like"/>
    <property type="match status" value="1"/>
</dbReference>
<name>A0A916QX25_9RHOB</name>
<dbReference type="AlphaFoldDB" id="A0A916QX25"/>
<dbReference type="InterPro" id="IPR003658">
    <property type="entry name" value="Anti-sigma_ant"/>
</dbReference>
<evidence type="ECO:0000313" key="4">
    <source>
        <dbReference type="EMBL" id="GGA16525.1"/>
    </source>
</evidence>
<dbReference type="EMBL" id="BMKA01000002">
    <property type="protein sequence ID" value="GGA16525.1"/>
    <property type="molecule type" value="Genomic_DNA"/>
</dbReference>
<sequence>MKVEVSNFGGITVVRLCGPRLDAAQSVRFKEALRDISDRGADHILLDMSCIQFMDSSGLGAIVTVLKQMGQAKTLELAALSPIVAKVFALTRMDQIFQLHQTVDGALSSGAKAVG</sequence>
<dbReference type="CDD" id="cd07043">
    <property type="entry name" value="STAS_anti-anti-sigma_factors"/>
    <property type="match status" value="1"/>
</dbReference>
<dbReference type="Proteomes" id="UP000628017">
    <property type="component" value="Unassembled WGS sequence"/>
</dbReference>
<comment type="caution">
    <text evidence="4">The sequence shown here is derived from an EMBL/GenBank/DDBJ whole genome shotgun (WGS) entry which is preliminary data.</text>
</comment>
<dbReference type="PANTHER" id="PTHR33495">
    <property type="entry name" value="ANTI-SIGMA FACTOR ANTAGONIST TM_1081-RELATED-RELATED"/>
    <property type="match status" value="1"/>
</dbReference>
<dbReference type="PANTHER" id="PTHR33495:SF2">
    <property type="entry name" value="ANTI-SIGMA FACTOR ANTAGONIST TM_1081-RELATED"/>
    <property type="match status" value="1"/>
</dbReference>
<evidence type="ECO:0000256" key="2">
    <source>
        <dbReference type="RuleBase" id="RU003749"/>
    </source>
</evidence>
<dbReference type="GO" id="GO:0043856">
    <property type="term" value="F:anti-sigma factor antagonist activity"/>
    <property type="evidence" value="ECO:0007669"/>
    <property type="project" value="InterPro"/>
</dbReference>
<proteinExistence type="inferred from homology"/>